<dbReference type="EMBL" id="MN740755">
    <property type="protein sequence ID" value="QHU10405.1"/>
    <property type="molecule type" value="Genomic_DNA"/>
</dbReference>
<proteinExistence type="predicted"/>
<name>A0A6C0JXC3_9ZZZZ</name>
<accession>A0A6C0JXC3</accession>
<protein>
    <submittedName>
        <fullName evidence="1">Uncharacterized protein</fullName>
    </submittedName>
</protein>
<evidence type="ECO:0000313" key="1">
    <source>
        <dbReference type="EMBL" id="QHU10405.1"/>
    </source>
</evidence>
<organism evidence="1">
    <name type="scientific">viral metagenome</name>
    <dbReference type="NCBI Taxonomy" id="1070528"/>
    <lineage>
        <taxon>unclassified sequences</taxon>
        <taxon>metagenomes</taxon>
        <taxon>organismal metagenomes</taxon>
    </lineage>
</organism>
<sequence length="169" mass="19326">MISASPQFWVLRQNYGEKTDQIKMRELNTKKGIITCPWGGWENARKNVIDGVYNELVQHKPGGRLSKGQDRRFVEEMKVGDIVLIAYAKQRTCVIARITSGIDYAVDTGLHWEERGDFIELTESGDKQFCPVGRHIEILCSDYVPTFRPNRMSLTRMSQYGIDSITPVL</sequence>
<dbReference type="AlphaFoldDB" id="A0A6C0JXC3"/>
<reference evidence="1" key="1">
    <citation type="journal article" date="2020" name="Nature">
        <title>Giant virus diversity and host interactions through global metagenomics.</title>
        <authorList>
            <person name="Schulz F."/>
            <person name="Roux S."/>
            <person name="Paez-Espino D."/>
            <person name="Jungbluth S."/>
            <person name="Walsh D.A."/>
            <person name="Denef V.J."/>
            <person name="McMahon K.D."/>
            <person name="Konstantinidis K.T."/>
            <person name="Eloe-Fadrosh E.A."/>
            <person name="Kyrpides N.C."/>
            <person name="Woyke T."/>
        </authorList>
    </citation>
    <scope>NUCLEOTIDE SEQUENCE</scope>
    <source>
        <strain evidence="1">GVMAG-S-1101164-67</strain>
    </source>
</reference>